<feature type="transmembrane region" description="Helical" evidence="7">
    <location>
        <begin position="140"/>
        <end position="161"/>
    </location>
</feature>
<dbReference type="GO" id="GO:0005886">
    <property type="term" value="C:plasma membrane"/>
    <property type="evidence" value="ECO:0007669"/>
    <property type="project" value="UniProtKB-SubCell"/>
</dbReference>
<dbReference type="OrthoDB" id="2063054at2"/>
<evidence type="ECO:0000256" key="4">
    <source>
        <dbReference type="ARBA" id="ARBA00022692"/>
    </source>
</evidence>
<dbReference type="SUPFAM" id="SSF161098">
    <property type="entry name" value="MetI-like"/>
    <property type="match status" value="1"/>
</dbReference>
<protein>
    <submittedName>
        <fullName evidence="9">Carbohydrate ABC transporter permease</fullName>
    </submittedName>
</protein>
<comment type="caution">
    <text evidence="9">The sequence shown here is derived from an EMBL/GenBank/DDBJ whole genome shotgun (WGS) entry which is preliminary data.</text>
</comment>
<name>A0A418KQM3_9ACTN</name>
<evidence type="ECO:0000313" key="9">
    <source>
        <dbReference type="EMBL" id="RIQ22866.1"/>
    </source>
</evidence>
<keyword evidence="3" id="KW-1003">Cell membrane</keyword>
<dbReference type="RefSeq" id="WP_119660328.1">
    <property type="nucleotide sequence ID" value="NZ_QUAL01000129.1"/>
</dbReference>
<feature type="transmembrane region" description="Helical" evidence="7">
    <location>
        <begin position="76"/>
        <end position="100"/>
    </location>
</feature>
<reference evidence="9 10" key="1">
    <citation type="submission" date="2018-09" db="EMBL/GenBank/DDBJ databases">
        <title>Isolation, diversity and antifungal activity of actinobacteria from wheat.</title>
        <authorList>
            <person name="Han C."/>
        </authorList>
    </citation>
    <scope>NUCLEOTIDE SEQUENCE [LARGE SCALE GENOMIC DNA]</scope>
    <source>
        <strain evidence="9 10">NEAU-YY265</strain>
    </source>
</reference>
<evidence type="ECO:0000313" key="10">
    <source>
        <dbReference type="Proteomes" id="UP000284057"/>
    </source>
</evidence>
<organism evidence="9 10">
    <name type="scientific">Jiangella rhizosphaerae</name>
    <dbReference type="NCBI Taxonomy" id="2293569"/>
    <lineage>
        <taxon>Bacteria</taxon>
        <taxon>Bacillati</taxon>
        <taxon>Actinomycetota</taxon>
        <taxon>Actinomycetes</taxon>
        <taxon>Jiangellales</taxon>
        <taxon>Jiangellaceae</taxon>
        <taxon>Jiangella</taxon>
    </lineage>
</organism>
<dbReference type="Proteomes" id="UP000284057">
    <property type="component" value="Unassembled WGS sequence"/>
</dbReference>
<feature type="transmembrane region" description="Helical" evidence="7">
    <location>
        <begin position="240"/>
        <end position="261"/>
    </location>
</feature>
<comment type="subcellular location">
    <subcellularLocation>
        <location evidence="1 7">Cell membrane</location>
        <topology evidence="1 7">Multi-pass membrane protein</topology>
    </subcellularLocation>
</comment>
<proteinExistence type="inferred from homology"/>
<gene>
    <name evidence="9" type="ORF">DY240_13130</name>
</gene>
<keyword evidence="10" id="KW-1185">Reference proteome</keyword>
<evidence type="ECO:0000256" key="5">
    <source>
        <dbReference type="ARBA" id="ARBA00022989"/>
    </source>
</evidence>
<evidence type="ECO:0000256" key="7">
    <source>
        <dbReference type="RuleBase" id="RU363032"/>
    </source>
</evidence>
<keyword evidence="5 7" id="KW-1133">Transmembrane helix</keyword>
<keyword evidence="4 7" id="KW-0812">Transmembrane</keyword>
<dbReference type="AlphaFoldDB" id="A0A418KQM3"/>
<evidence type="ECO:0000256" key="2">
    <source>
        <dbReference type="ARBA" id="ARBA00022448"/>
    </source>
</evidence>
<feature type="transmembrane region" description="Helical" evidence="7">
    <location>
        <begin position="12"/>
        <end position="32"/>
    </location>
</feature>
<dbReference type="Pfam" id="PF00528">
    <property type="entry name" value="BPD_transp_1"/>
    <property type="match status" value="1"/>
</dbReference>
<dbReference type="InterPro" id="IPR000515">
    <property type="entry name" value="MetI-like"/>
</dbReference>
<evidence type="ECO:0000256" key="3">
    <source>
        <dbReference type="ARBA" id="ARBA00022475"/>
    </source>
</evidence>
<evidence type="ECO:0000259" key="8">
    <source>
        <dbReference type="PROSITE" id="PS50928"/>
    </source>
</evidence>
<dbReference type="Gene3D" id="1.10.3720.10">
    <property type="entry name" value="MetI-like"/>
    <property type="match status" value="1"/>
</dbReference>
<keyword evidence="6 7" id="KW-0472">Membrane</keyword>
<dbReference type="EMBL" id="QUAL01000129">
    <property type="protein sequence ID" value="RIQ22866.1"/>
    <property type="molecule type" value="Genomic_DNA"/>
</dbReference>
<comment type="similarity">
    <text evidence="7">Belongs to the binding-protein-dependent transport system permease family.</text>
</comment>
<dbReference type="PROSITE" id="PS50928">
    <property type="entry name" value="ABC_TM1"/>
    <property type="match status" value="1"/>
</dbReference>
<evidence type="ECO:0000256" key="1">
    <source>
        <dbReference type="ARBA" id="ARBA00004651"/>
    </source>
</evidence>
<dbReference type="InterPro" id="IPR035906">
    <property type="entry name" value="MetI-like_sf"/>
</dbReference>
<feature type="domain" description="ABC transmembrane type-1" evidence="8">
    <location>
        <begin position="72"/>
        <end position="261"/>
    </location>
</feature>
<keyword evidence="2 7" id="KW-0813">Transport</keyword>
<dbReference type="PANTHER" id="PTHR43744:SF8">
    <property type="entry name" value="SN-GLYCEROL-3-PHOSPHATE TRANSPORT SYSTEM PERMEASE PROTEIN UGPE"/>
    <property type="match status" value="1"/>
</dbReference>
<dbReference type="CDD" id="cd06261">
    <property type="entry name" value="TM_PBP2"/>
    <property type="match status" value="1"/>
</dbReference>
<accession>A0A418KQM3</accession>
<dbReference type="PANTHER" id="PTHR43744">
    <property type="entry name" value="ABC TRANSPORTER PERMEASE PROTEIN MG189-RELATED-RELATED"/>
    <property type="match status" value="1"/>
</dbReference>
<feature type="transmembrane region" description="Helical" evidence="7">
    <location>
        <begin position="182"/>
        <end position="204"/>
    </location>
</feature>
<sequence>MNARAVAPRTAAAVLVSVLFLIPLWWVVASSFRPRNTAFAYTSPFGWEALIPVGGDVSNYSALFNGYFLRAVGNSLFVAAVTVVLGLALSVFAAFALSVLRFRGRELVFGLVVLSFLIPFDAIAIPMSGQFRDWGLSNSYLGLILPGLANGFAIFVLRQFFLGIPRELLEAARIDGLGWGRILVQVYLPLCRPALVGAGLMLFLSQWQAYVWPLLIGTDSEHHLAPIALANLRRQLEVDFGQIFAGSVVLTLVPGLLLLAFQRHFTESLAATGIKD</sequence>
<feature type="transmembrane region" description="Helical" evidence="7">
    <location>
        <begin position="107"/>
        <end position="128"/>
    </location>
</feature>
<dbReference type="GO" id="GO:0055085">
    <property type="term" value="P:transmembrane transport"/>
    <property type="evidence" value="ECO:0007669"/>
    <property type="project" value="InterPro"/>
</dbReference>
<evidence type="ECO:0000256" key="6">
    <source>
        <dbReference type="ARBA" id="ARBA00023136"/>
    </source>
</evidence>